<proteinExistence type="predicted"/>
<comment type="caution">
    <text evidence="2">The sequence shown here is derived from an EMBL/GenBank/DDBJ whole genome shotgun (WGS) entry which is preliminary data.</text>
</comment>
<feature type="compositionally biased region" description="Low complexity" evidence="1">
    <location>
        <begin position="54"/>
        <end position="65"/>
    </location>
</feature>
<feature type="compositionally biased region" description="Polar residues" evidence="1">
    <location>
        <begin position="36"/>
        <end position="53"/>
    </location>
</feature>
<evidence type="ECO:0000256" key="1">
    <source>
        <dbReference type="SAM" id="MobiDB-lite"/>
    </source>
</evidence>
<keyword evidence="3" id="KW-1185">Reference proteome</keyword>
<gene>
    <name evidence="2" type="ORF">PCOR1329_LOCUS32535</name>
</gene>
<organism evidence="2 3">
    <name type="scientific">Prorocentrum cordatum</name>
    <dbReference type="NCBI Taxonomy" id="2364126"/>
    <lineage>
        <taxon>Eukaryota</taxon>
        <taxon>Sar</taxon>
        <taxon>Alveolata</taxon>
        <taxon>Dinophyceae</taxon>
        <taxon>Prorocentrales</taxon>
        <taxon>Prorocentraceae</taxon>
        <taxon>Prorocentrum</taxon>
    </lineage>
</organism>
<dbReference type="Proteomes" id="UP001189429">
    <property type="component" value="Unassembled WGS sequence"/>
</dbReference>
<name>A0ABN9SU07_9DINO</name>
<sequence length="365" mass="39073">MQHSSAVCIMSATKTMRKKPAASIELHSQPAKKSRPTQTGPSTEDNKSTSLGKANSSASAEAASSSTPWFDDTKVVDQIREVEAIPPALWKVSDLIRFYQQNSTHPILLSCLADSLSKLTGGLDPLNLACFFEDTAVGRGHANTVHAIVSAMVESETHQEPVEYREYLLPKGVTGKDWGDAITAIFNTGDSNLAYCHGMGSASTDVVDFIRLATPLKGKSCKTADLVPLFSKLWQGPFLSGDWTEEMHQLHSSYMRFIEVRPWLYKALDPGFVFVEGAPAHLLAGWVAAVPLQAGAPLPAIPGVVPAGLSAAPVAVPGFTNLYQVGDLAQVRAVMVHLRQSAVAAGHPGAHLFGMSCPLGNCTYY</sequence>
<evidence type="ECO:0000313" key="3">
    <source>
        <dbReference type="Proteomes" id="UP001189429"/>
    </source>
</evidence>
<accession>A0ABN9SU07</accession>
<reference evidence="2" key="1">
    <citation type="submission" date="2023-10" db="EMBL/GenBank/DDBJ databases">
        <authorList>
            <person name="Chen Y."/>
            <person name="Shah S."/>
            <person name="Dougan E. K."/>
            <person name="Thang M."/>
            <person name="Chan C."/>
        </authorList>
    </citation>
    <scope>NUCLEOTIDE SEQUENCE [LARGE SCALE GENOMIC DNA]</scope>
</reference>
<dbReference type="EMBL" id="CAUYUJ010013236">
    <property type="protein sequence ID" value="CAK0835853.1"/>
    <property type="molecule type" value="Genomic_DNA"/>
</dbReference>
<evidence type="ECO:0000313" key="2">
    <source>
        <dbReference type="EMBL" id="CAK0835853.1"/>
    </source>
</evidence>
<feature type="region of interest" description="Disordered" evidence="1">
    <location>
        <begin position="11"/>
        <end position="65"/>
    </location>
</feature>
<protein>
    <submittedName>
        <fullName evidence="2">Uncharacterized protein</fullName>
    </submittedName>
</protein>